<evidence type="ECO:0000313" key="8">
    <source>
        <dbReference type="EMBL" id="KRG77560.1"/>
    </source>
</evidence>
<feature type="domain" description="Metallo-beta-lactamase" evidence="7">
    <location>
        <begin position="530"/>
        <end position="715"/>
    </location>
</feature>
<dbReference type="Pfam" id="PF00753">
    <property type="entry name" value="Lactamase_B"/>
    <property type="match status" value="1"/>
</dbReference>
<dbReference type="EMBL" id="LDJM01000017">
    <property type="protein sequence ID" value="KRG77560.1"/>
    <property type="molecule type" value="Genomic_DNA"/>
</dbReference>
<dbReference type="InterPro" id="IPR025405">
    <property type="entry name" value="DUF4131"/>
</dbReference>
<keyword evidence="3 6" id="KW-0812">Transmembrane</keyword>
<dbReference type="OrthoDB" id="9761531at2"/>
<name>A0A0R0DJ77_9GAMM</name>
<dbReference type="PANTHER" id="PTHR30619:SF1">
    <property type="entry name" value="RECOMBINATION PROTEIN 2"/>
    <property type="match status" value="1"/>
</dbReference>
<feature type="transmembrane region" description="Helical" evidence="6">
    <location>
        <begin position="30"/>
        <end position="48"/>
    </location>
</feature>
<reference evidence="8 9" key="1">
    <citation type="submission" date="2015-05" db="EMBL/GenBank/DDBJ databases">
        <title>Genome sequencing and analysis of members of genus Stenotrophomonas.</title>
        <authorList>
            <person name="Patil P.P."/>
            <person name="Midha S."/>
            <person name="Patil P.B."/>
        </authorList>
    </citation>
    <scope>NUCLEOTIDE SEQUENCE [LARGE SCALE GENOMIC DNA]</scope>
    <source>
        <strain evidence="8 9">DSM 24757</strain>
    </source>
</reference>
<evidence type="ECO:0000256" key="2">
    <source>
        <dbReference type="ARBA" id="ARBA00022475"/>
    </source>
</evidence>
<dbReference type="Pfam" id="PF13567">
    <property type="entry name" value="DUF4131"/>
    <property type="match status" value="1"/>
</dbReference>
<feature type="transmembrane region" description="Helical" evidence="6">
    <location>
        <begin position="379"/>
        <end position="399"/>
    </location>
</feature>
<dbReference type="PATRIC" id="fig|336566.3.peg.731"/>
<keyword evidence="4 6" id="KW-1133">Transmembrane helix</keyword>
<dbReference type="STRING" id="336566.ABB30_06905"/>
<dbReference type="InterPro" id="IPR001279">
    <property type="entry name" value="Metallo-B-lactamas"/>
</dbReference>
<keyword evidence="5 6" id="KW-0472">Membrane</keyword>
<dbReference type="NCBIfam" id="TIGR00360">
    <property type="entry name" value="ComEC_N-term"/>
    <property type="match status" value="1"/>
</dbReference>
<feature type="transmembrane region" description="Helical" evidence="6">
    <location>
        <begin position="249"/>
        <end position="272"/>
    </location>
</feature>
<dbReference type="InterPro" id="IPR004797">
    <property type="entry name" value="Competence_ComEC/Rec2"/>
</dbReference>
<dbReference type="GO" id="GO:0030420">
    <property type="term" value="P:establishment of competence for transformation"/>
    <property type="evidence" value="ECO:0007669"/>
    <property type="project" value="InterPro"/>
</dbReference>
<evidence type="ECO:0000259" key="7">
    <source>
        <dbReference type="SMART" id="SM00849"/>
    </source>
</evidence>
<dbReference type="SUPFAM" id="SSF56281">
    <property type="entry name" value="Metallo-hydrolase/oxidoreductase"/>
    <property type="match status" value="1"/>
</dbReference>
<dbReference type="InterPro" id="IPR035681">
    <property type="entry name" value="ComA-like_MBL"/>
</dbReference>
<dbReference type="InterPro" id="IPR036866">
    <property type="entry name" value="RibonucZ/Hydroxyglut_hydro"/>
</dbReference>
<feature type="transmembrane region" description="Helical" evidence="6">
    <location>
        <begin position="466"/>
        <end position="490"/>
    </location>
</feature>
<gene>
    <name evidence="8" type="ORF">ABB30_06905</name>
</gene>
<evidence type="ECO:0000256" key="6">
    <source>
        <dbReference type="SAM" id="Phobius"/>
    </source>
</evidence>
<dbReference type="Proteomes" id="UP000050956">
    <property type="component" value="Unassembled WGS sequence"/>
</dbReference>
<dbReference type="Gene3D" id="3.60.15.10">
    <property type="entry name" value="Ribonuclease Z/Hydroxyacylglutathione hydrolase-like"/>
    <property type="match status" value="1"/>
</dbReference>
<dbReference type="AlphaFoldDB" id="A0A0R0DJ77"/>
<comment type="caution">
    <text evidence="8">The sequence shown here is derived from an EMBL/GenBank/DDBJ whole genome shotgun (WGS) entry which is preliminary data.</text>
</comment>
<evidence type="ECO:0000313" key="9">
    <source>
        <dbReference type="Proteomes" id="UP000050956"/>
    </source>
</evidence>
<dbReference type="CDD" id="cd07731">
    <property type="entry name" value="ComA-like_MBL-fold"/>
    <property type="match status" value="1"/>
</dbReference>
<keyword evidence="2" id="KW-1003">Cell membrane</keyword>
<organism evidence="8 9">
    <name type="scientific">Stenotrophomonas ginsengisoli</name>
    <dbReference type="NCBI Taxonomy" id="336566"/>
    <lineage>
        <taxon>Bacteria</taxon>
        <taxon>Pseudomonadati</taxon>
        <taxon>Pseudomonadota</taxon>
        <taxon>Gammaproteobacteria</taxon>
        <taxon>Lysobacterales</taxon>
        <taxon>Lysobacteraceae</taxon>
        <taxon>Stenotrophomonas</taxon>
    </lineage>
</organism>
<dbReference type="PANTHER" id="PTHR30619">
    <property type="entry name" value="DNA INTERNALIZATION/COMPETENCE PROTEIN COMEC/REC2"/>
    <property type="match status" value="1"/>
</dbReference>
<evidence type="ECO:0000256" key="3">
    <source>
        <dbReference type="ARBA" id="ARBA00022692"/>
    </source>
</evidence>
<proteinExistence type="predicted"/>
<keyword evidence="9" id="KW-1185">Reference proteome</keyword>
<accession>A0A0R0DJ77</accession>
<feature type="transmembrane region" description="Helical" evidence="6">
    <location>
        <begin position="292"/>
        <end position="322"/>
    </location>
</feature>
<comment type="subcellular location">
    <subcellularLocation>
        <location evidence="1">Cell membrane</location>
        <topology evidence="1">Multi-pass membrane protein</topology>
    </subcellularLocation>
</comment>
<dbReference type="InterPro" id="IPR004477">
    <property type="entry name" value="ComEC_N"/>
</dbReference>
<feature type="transmembrane region" description="Helical" evidence="6">
    <location>
        <begin position="411"/>
        <end position="431"/>
    </location>
</feature>
<evidence type="ECO:0000256" key="1">
    <source>
        <dbReference type="ARBA" id="ARBA00004651"/>
    </source>
</evidence>
<evidence type="ECO:0000256" key="5">
    <source>
        <dbReference type="ARBA" id="ARBA00023136"/>
    </source>
</evidence>
<feature type="transmembrane region" description="Helical" evidence="6">
    <location>
        <begin position="334"/>
        <end position="367"/>
    </location>
</feature>
<dbReference type="InterPro" id="IPR052159">
    <property type="entry name" value="Competence_DNA_uptake"/>
</dbReference>
<protein>
    <recommendedName>
        <fullName evidence="7">Metallo-beta-lactamase domain-containing protein</fullName>
    </recommendedName>
</protein>
<dbReference type="GO" id="GO:0005886">
    <property type="term" value="C:plasma membrane"/>
    <property type="evidence" value="ECO:0007669"/>
    <property type="project" value="UniProtKB-SubCell"/>
</dbReference>
<dbReference type="SMART" id="SM00849">
    <property type="entry name" value="Lactamase_B"/>
    <property type="match status" value="1"/>
</dbReference>
<dbReference type="Pfam" id="PF03772">
    <property type="entry name" value="Competence"/>
    <property type="match status" value="1"/>
</dbReference>
<sequence length="772" mass="82449">MRQACWHGAGGALLVALLAGAGLGLLLPVLLPRLVLCLIALVAGLLVWRRPVLRLPALVLLGAVWAQLHAAQVLGQQWPATRDGQVLQVHGRIVSLVEQQPGRSRFTLLADEVGHNDGQVRGRRLAVVWSDRPDGSVDPQRAQLDAGQHWQLSLRLRRPDSRHNPGGFDAGRQALSLGLHANAQVSAGGQQLAAARGGLQPWRARMARAIEQAVPASQAGYLRALTVGDTGGLTQADWQRLRVTGLTHLVAISGFHVGLLGIVAAQLAWAVWRLFPALARRCPRPQAMALAALGGALLYAAAAGMGLPAVRTVLMIAVVCLARLSRRVIGIWRSVGLALLAVLVVDPLALLMAGFWLSFAGVVWLAWTLPHGLTSPLRSLLAAQGVATLGLLPLTVLLFGQASLIGPLANLLAIPWWSLVVVPLCVLGLLLEASADGAGQWAWQLAGQAFMPSWELFGWMATTGRALWWLPESGLLAALLALCAAAVALLPRSLPGRWLGLLLWLPLLWPQRQAPAVHGAVELHVLDVGQGLAIVVRTAGHTLLYDAGPRSRSGFDAGERIVLPALHALGVRRLDRLMLSHGDADHAGGLQAVRDGLPVARVSGPAGVPQPVDTHCRAGEQWHWDGVHFQVLHPGLHFPYLGNDASCVLRIDSAHGRVLLTGDISQVVEQRLLAVDRAALRAQVVVAAHHGSNSSSSGAFVKAAQARLVLVSAGAGNRFGHPHPDVVRRWQHAGAEVLETADSGALRVWLDDDGLSVRQRRFWRKRLWHGNG</sequence>
<evidence type="ECO:0000256" key="4">
    <source>
        <dbReference type="ARBA" id="ARBA00022989"/>
    </source>
</evidence>
<dbReference type="NCBIfam" id="TIGR00361">
    <property type="entry name" value="ComEC_Rec2"/>
    <property type="match status" value="1"/>
</dbReference>